<keyword evidence="3" id="KW-1185">Reference proteome</keyword>
<gene>
    <name evidence="2" type="ORF">HaLaN_20387</name>
</gene>
<reference evidence="2 3" key="1">
    <citation type="submission" date="2020-02" db="EMBL/GenBank/DDBJ databases">
        <title>Draft genome sequence of Haematococcus lacustris strain NIES-144.</title>
        <authorList>
            <person name="Morimoto D."/>
            <person name="Nakagawa S."/>
            <person name="Yoshida T."/>
            <person name="Sawayama S."/>
        </authorList>
    </citation>
    <scope>NUCLEOTIDE SEQUENCE [LARGE SCALE GENOMIC DNA]</scope>
    <source>
        <strain evidence="2 3">NIES-144</strain>
    </source>
</reference>
<dbReference type="EMBL" id="BLLF01002141">
    <property type="protein sequence ID" value="GFH22865.1"/>
    <property type="molecule type" value="Genomic_DNA"/>
</dbReference>
<organism evidence="2 3">
    <name type="scientific">Haematococcus lacustris</name>
    <name type="common">Green alga</name>
    <name type="synonym">Haematococcus pluvialis</name>
    <dbReference type="NCBI Taxonomy" id="44745"/>
    <lineage>
        <taxon>Eukaryota</taxon>
        <taxon>Viridiplantae</taxon>
        <taxon>Chlorophyta</taxon>
        <taxon>core chlorophytes</taxon>
        <taxon>Chlorophyceae</taxon>
        <taxon>CS clade</taxon>
        <taxon>Chlamydomonadales</taxon>
        <taxon>Haematococcaceae</taxon>
        <taxon>Haematococcus</taxon>
    </lineage>
</organism>
<dbReference type="AlphaFoldDB" id="A0A699ZLF6"/>
<accession>A0A699ZLF6</accession>
<evidence type="ECO:0000256" key="1">
    <source>
        <dbReference type="SAM" id="MobiDB-lite"/>
    </source>
</evidence>
<evidence type="ECO:0000313" key="2">
    <source>
        <dbReference type="EMBL" id="GFH22865.1"/>
    </source>
</evidence>
<feature type="region of interest" description="Disordered" evidence="1">
    <location>
        <begin position="1"/>
        <end position="38"/>
    </location>
</feature>
<name>A0A699ZLF6_HAELA</name>
<evidence type="ECO:0000313" key="3">
    <source>
        <dbReference type="Proteomes" id="UP000485058"/>
    </source>
</evidence>
<sequence length="108" mass="11879">MARGTRNVGDDEWRRRRPKCRQAVHPPPLTMVSPHPLSSSWRQGVMGQLGQEPLSSTSAALMVLKSTMAYMEHCTDRQDLCIDKGESAAAAKRRRKGSSLAHVLLAPG</sequence>
<proteinExistence type="predicted"/>
<dbReference type="Proteomes" id="UP000485058">
    <property type="component" value="Unassembled WGS sequence"/>
</dbReference>
<protein>
    <submittedName>
        <fullName evidence="2">Uncharacterized protein</fullName>
    </submittedName>
</protein>
<comment type="caution">
    <text evidence="2">The sequence shown here is derived from an EMBL/GenBank/DDBJ whole genome shotgun (WGS) entry which is preliminary data.</text>
</comment>